<organism evidence="3 4">
    <name type="scientific">Astrephomene gubernaculifera</name>
    <dbReference type="NCBI Taxonomy" id="47775"/>
    <lineage>
        <taxon>Eukaryota</taxon>
        <taxon>Viridiplantae</taxon>
        <taxon>Chlorophyta</taxon>
        <taxon>core chlorophytes</taxon>
        <taxon>Chlorophyceae</taxon>
        <taxon>CS clade</taxon>
        <taxon>Chlamydomonadales</taxon>
        <taxon>Astrephomenaceae</taxon>
        <taxon>Astrephomene</taxon>
    </lineage>
</organism>
<evidence type="ECO:0000256" key="2">
    <source>
        <dbReference type="SAM" id="MobiDB-lite"/>
    </source>
</evidence>
<feature type="non-terminal residue" evidence="3">
    <location>
        <position position="1"/>
    </location>
</feature>
<proteinExistence type="predicted"/>
<dbReference type="PANTHER" id="PTHR16133">
    <property type="entry name" value="SOLUTE CARRIER FAMILY 39 ZINC TRANSPORTER , MEMBER 9-RELATED"/>
    <property type="match status" value="1"/>
</dbReference>
<evidence type="ECO:0000256" key="1">
    <source>
        <dbReference type="ARBA" id="ARBA00004127"/>
    </source>
</evidence>
<accession>A0AAD3DIY1</accession>
<name>A0AAD3DIY1_9CHLO</name>
<feature type="non-terminal residue" evidence="3">
    <location>
        <position position="206"/>
    </location>
</feature>
<gene>
    <name evidence="3" type="ORF">Agub_g3611</name>
</gene>
<comment type="caution">
    <text evidence="3">The sequence shown here is derived from an EMBL/GenBank/DDBJ whole genome shotgun (WGS) entry which is preliminary data.</text>
</comment>
<dbReference type="AlphaFoldDB" id="A0AAD3DIY1"/>
<feature type="compositionally biased region" description="Acidic residues" evidence="2">
    <location>
        <begin position="1"/>
        <end position="11"/>
    </location>
</feature>
<dbReference type="PANTHER" id="PTHR16133:SF0">
    <property type="entry name" value="ZINC_IRON REGULATED TRANSPORTER-RELATED PROTEIN 102B, ISOFORM E"/>
    <property type="match status" value="1"/>
</dbReference>
<dbReference type="InterPro" id="IPR045891">
    <property type="entry name" value="ZIP9"/>
</dbReference>
<protein>
    <submittedName>
        <fullName evidence="3">Uncharacterized protein</fullName>
    </submittedName>
</protein>
<dbReference type="GO" id="GO:0012505">
    <property type="term" value="C:endomembrane system"/>
    <property type="evidence" value="ECO:0007669"/>
    <property type="project" value="UniProtKB-SubCell"/>
</dbReference>
<dbReference type="GO" id="GO:0006829">
    <property type="term" value="P:zinc ion transport"/>
    <property type="evidence" value="ECO:0007669"/>
    <property type="project" value="InterPro"/>
</dbReference>
<dbReference type="EMBL" id="BMAR01000003">
    <property type="protein sequence ID" value="GFR42690.1"/>
    <property type="molecule type" value="Genomic_DNA"/>
</dbReference>
<dbReference type="Proteomes" id="UP001054857">
    <property type="component" value="Unassembled WGS sequence"/>
</dbReference>
<feature type="region of interest" description="Disordered" evidence="2">
    <location>
        <begin position="1"/>
        <end position="34"/>
    </location>
</feature>
<evidence type="ECO:0000313" key="3">
    <source>
        <dbReference type="EMBL" id="GFR42690.1"/>
    </source>
</evidence>
<reference evidence="3 4" key="1">
    <citation type="journal article" date="2021" name="Sci. Rep.">
        <title>Genome sequencing of the multicellular alga Astrephomene provides insights into convergent evolution of germ-soma differentiation.</title>
        <authorList>
            <person name="Yamashita S."/>
            <person name="Yamamoto K."/>
            <person name="Matsuzaki R."/>
            <person name="Suzuki S."/>
            <person name="Yamaguchi H."/>
            <person name="Hirooka S."/>
            <person name="Minakuchi Y."/>
            <person name="Miyagishima S."/>
            <person name="Kawachi M."/>
            <person name="Toyoda A."/>
            <person name="Nozaki H."/>
        </authorList>
    </citation>
    <scope>NUCLEOTIDE SEQUENCE [LARGE SCALE GENOMIC DNA]</scope>
    <source>
        <strain evidence="3 4">NIES-4017</strain>
    </source>
</reference>
<dbReference type="GO" id="GO:0046873">
    <property type="term" value="F:metal ion transmembrane transporter activity"/>
    <property type="evidence" value="ECO:0007669"/>
    <property type="project" value="InterPro"/>
</dbReference>
<comment type="subcellular location">
    <subcellularLocation>
        <location evidence="1">Endomembrane system</location>
        <topology evidence="1">Multi-pass membrane protein</topology>
    </subcellularLocation>
</comment>
<keyword evidence="4" id="KW-1185">Reference proteome</keyword>
<sequence>EAQAEADAEVDVEGKAGGGEGCRRVGDRASVSSYPGPVGRAGTAVPAVVDTELTSAHCRGGYVTTAAAGPAEEAAVVVVDPCGGAGDGAGSSNAGDGSGTAFLSASGVAAAAAAAAAGSHSSTSASSCSSSSSVGSSPALVLSGLLVHSAADGLAMGAASLQGGSGGSSSGSTLTLTLAAAVMAHKLPVALGLSSYLRGAGWGSGR</sequence>
<evidence type="ECO:0000313" key="4">
    <source>
        <dbReference type="Proteomes" id="UP001054857"/>
    </source>
</evidence>